<evidence type="ECO:0000256" key="4">
    <source>
        <dbReference type="ARBA" id="ARBA00022475"/>
    </source>
</evidence>
<organism evidence="9 10">
    <name type="scientific">Clostridium weizhouense</name>
    <dbReference type="NCBI Taxonomy" id="2859781"/>
    <lineage>
        <taxon>Bacteria</taxon>
        <taxon>Bacillati</taxon>
        <taxon>Bacillota</taxon>
        <taxon>Clostridia</taxon>
        <taxon>Eubacteriales</taxon>
        <taxon>Clostridiaceae</taxon>
        <taxon>Clostridium</taxon>
    </lineage>
</organism>
<dbReference type="Pfam" id="PF01594">
    <property type="entry name" value="AI-2E_transport"/>
    <property type="match status" value="1"/>
</dbReference>
<sequence length="343" mass="38602">MKLLKRYKNKIIPIILLLILFLIVLIYLCNDSINSVANIIIISFILSYLISPARDFIEYRFKIKKTTASLLIIIGILSLIITCVVIIIPELVKEVSNIGVIFDNIAEFLDSISGRFKMINFPALNSIYNEILEKGNIIFLNFSKSIINNFILITENIISCAILPVVVYYFLCDGEKIYNKILLILPTEKRALTKRILNDIDKVLGRYIASQIFLSVIIGCMTFILLIIFKVKFPVWISLLNAILNIIPYFGPIFGGIPAVIVAFLDSPIKAFWVACGIFIIQQIEGNILSPKITGDSTDMHPIVIIILLLIGDKFGGFIGMVLAVPIGVVIKVLYDDINYYLF</sequence>
<dbReference type="RefSeq" id="WP_219778892.1">
    <property type="nucleotide sequence ID" value="NZ_JAHXPT010000004.1"/>
</dbReference>
<keyword evidence="3" id="KW-0813">Transport</keyword>
<evidence type="ECO:0000256" key="3">
    <source>
        <dbReference type="ARBA" id="ARBA00022448"/>
    </source>
</evidence>
<keyword evidence="5 8" id="KW-0812">Transmembrane</keyword>
<feature type="transmembrane region" description="Helical" evidence="8">
    <location>
        <begin position="271"/>
        <end position="290"/>
    </location>
</feature>
<dbReference type="PANTHER" id="PTHR21716:SF53">
    <property type="entry name" value="PERMEASE PERM-RELATED"/>
    <property type="match status" value="1"/>
</dbReference>
<feature type="transmembrane region" description="Helical" evidence="8">
    <location>
        <begin position="150"/>
        <end position="171"/>
    </location>
</feature>
<dbReference type="Proteomes" id="UP001519921">
    <property type="component" value="Unassembled WGS sequence"/>
</dbReference>
<dbReference type="PANTHER" id="PTHR21716">
    <property type="entry name" value="TRANSMEMBRANE PROTEIN"/>
    <property type="match status" value="1"/>
</dbReference>
<comment type="similarity">
    <text evidence="2">Belongs to the autoinducer-2 exporter (AI-2E) (TC 2.A.86) family.</text>
</comment>
<feature type="transmembrane region" description="Helical" evidence="8">
    <location>
        <begin position="302"/>
        <end position="335"/>
    </location>
</feature>
<keyword evidence="10" id="KW-1185">Reference proteome</keyword>
<evidence type="ECO:0000256" key="5">
    <source>
        <dbReference type="ARBA" id="ARBA00022692"/>
    </source>
</evidence>
<feature type="transmembrane region" description="Helical" evidence="8">
    <location>
        <begin position="36"/>
        <end position="57"/>
    </location>
</feature>
<proteinExistence type="inferred from homology"/>
<protein>
    <submittedName>
        <fullName evidence="9">AI-2E family transporter</fullName>
    </submittedName>
</protein>
<feature type="transmembrane region" description="Helical" evidence="8">
    <location>
        <begin position="12"/>
        <end position="30"/>
    </location>
</feature>
<comment type="caution">
    <text evidence="9">The sequence shown here is derived from an EMBL/GenBank/DDBJ whole genome shotgun (WGS) entry which is preliminary data.</text>
</comment>
<comment type="subcellular location">
    <subcellularLocation>
        <location evidence="1">Cell membrane</location>
        <topology evidence="1">Multi-pass membrane protein</topology>
    </subcellularLocation>
</comment>
<reference evidence="9 10" key="1">
    <citation type="submission" date="2021-07" db="EMBL/GenBank/DDBJ databases">
        <title>Clostridium weizhouense sp. nov., an anaerobic bacterium isolated from activated sludge of Petroleum wastewater.</title>
        <authorList>
            <person name="Li Q."/>
        </authorList>
    </citation>
    <scope>NUCLEOTIDE SEQUENCE [LARGE SCALE GENOMIC DNA]</scope>
    <source>
        <strain evidence="9 10">YB-6</strain>
    </source>
</reference>
<evidence type="ECO:0000256" key="6">
    <source>
        <dbReference type="ARBA" id="ARBA00022989"/>
    </source>
</evidence>
<dbReference type="EMBL" id="JAHXPT010000004">
    <property type="protein sequence ID" value="MBW6409834.1"/>
    <property type="molecule type" value="Genomic_DNA"/>
</dbReference>
<keyword evidence="6 8" id="KW-1133">Transmembrane helix</keyword>
<evidence type="ECO:0000256" key="1">
    <source>
        <dbReference type="ARBA" id="ARBA00004651"/>
    </source>
</evidence>
<evidence type="ECO:0000313" key="10">
    <source>
        <dbReference type="Proteomes" id="UP001519921"/>
    </source>
</evidence>
<feature type="transmembrane region" description="Helical" evidence="8">
    <location>
        <begin position="204"/>
        <end position="229"/>
    </location>
</feature>
<gene>
    <name evidence="9" type="ORF">KYD98_06995</name>
</gene>
<name>A0ABS7AMP0_9CLOT</name>
<feature type="transmembrane region" description="Helical" evidence="8">
    <location>
        <begin position="69"/>
        <end position="88"/>
    </location>
</feature>
<evidence type="ECO:0000256" key="2">
    <source>
        <dbReference type="ARBA" id="ARBA00009773"/>
    </source>
</evidence>
<keyword evidence="4" id="KW-1003">Cell membrane</keyword>
<keyword evidence="7 8" id="KW-0472">Membrane</keyword>
<dbReference type="InterPro" id="IPR002549">
    <property type="entry name" value="AI-2E-like"/>
</dbReference>
<feature type="transmembrane region" description="Helical" evidence="8">
    <location>
        <begin position="235"/>
        <end position="264"/>
    </location>
</feature>
<evidence type="ECO:0000256" key="7">
    <source>
        <dbReference type="ARBA" id="ARBA00023136"/>
    </source>
</evidence>
<evidence type="ECO:0000313" key="9">
    <source>
        <dbReference type="EMBL" id="MBW6409834.1"/>
    </source>
</evidence>
<evidence type="ECO:0000256" key="8">
    <source>
        <dbReference type="SAM" id="Phobius"/>
    </source>
</evidence>
<accession>A0ABS7AMP0</accession>